<protein>
    <recommendedName>
        <fullName evidence="4">Metallo-beta-lactamase domain-containing protein</fullName>
    </recommendedName>
</protein>
<dbReference type="Proteomes" id="UP001642720">
    <property type="component" value="Unassembled WGS sequence"/>
</dbReference>
<dbReference type="Gene3D" id="3.60.15.10">
    <property type="entry name" value="Ribonuclease Z/Hydroxyacylglutathione hydrolase-like"/>
    <property type="match status" value="1"/>
</dbReference>
<accession>A0ABY2GRJ5</accession>
<dbReference type="RefSeq" id="XP_073554066.1">
    <property type="nucleotide sequence ID" value="XM_073707469.1"/>
</dbReference>
<gene>
    <name evidence="2" type="ORF">CCMA1212_010422</name>
</gene>
<feature type="signal peptide" evidence="1">
    <location>
        <begin position="1"/>
        <end position="20"/>
    </location>
</feature>
<dbReference type="InterPro" id="IPR036866">
    <property type="entry name" value="RibonucZ/Hydroxyglut_hydro"/>
</dbReference>
<sequence length="628" mass="69856">MRRNIKLFSILVGTIPSAFAAVGKDKVAGQPASKILDCGIRAVCDLYLSSIYTNITHSCFYSGINALNNIQGISYYSNLLRSNTFEESQVPGHPDRAVIVEGSQTISYDSTGNSSDVVQRIDKQHTVSDFFFWTRPSLEPFNVSLVVRGGPSGYACYIRGNDHVLNPSESPFGYTDRESDLQTVISLTRDLLNFLAFLANILVRDATRLSPKLLLDFQKHPKSLTADQIYYHSAGPYPSVHDRSLNLTVLFDPETYLPFVVRAYENPRLFGPSTNDFVLNNYTVVDDIHIPRAVHTLYNEKNLLVHTIRDVITVNPGFAADFFDGLSEDLIAQTGCQLTGSQLKPAAAELSTEYDAAEVFENSLVRSENLIWYGPYAGSLDALTVSKPVAELPNLYNLVFEGSVYACTVGVFDGAIIVMTLLPIRASLSVIQWIKQTFLRNPTQASLTHHHHDHSYGAPDFVEAGAVLVVPKGFKVYWMKIPNVKFALAEEDKPFIHEDQHMQVRAIWHPDFVHASDWMYFLWTTACPTGDSPVVATLADAWSPGFEGYELDNNQAIAYLNLAAEDHMPHDYPVVPIHGTPTNISELYGLTGYAYPKHKTTDFKAGASLCSMKSADTMQERITTIRDL</sequence>
<dbReference type="SUPFAM" id="SSF56281">
    <property type="entry name" value="Metallo-hydrolase/oxidoreductase"/>
    <property type="match status" value="1"/>
</dbReference>
<dbReference type="GeneID" id="300581919"/>
<feature type="chain" id="PRO_5045385161" description="Metallo-beta-lactamase domain-containing protein" evidence="1">
    <location>
        <begin position="21"/>
        <end position="628"/>
    </location>
</feature>
<proteinExistence type="predicted"/>
<reference evidence="2 3" key="1">
    <citation type="submission" date="2018-01" db="EMBL/GenBank/DDBJ databases">
        <title>Genome characterization of the sugarcane-associated fungus Trichoderma ghanense CCMA-1212 and their application in lignocelulose bioconversion.</title>
        <authorList>
            <person name="Steindorff A.S."/>
            <person name="Mendes T.D."/>
            <person name="Vilela E.S.D."/>
            <person name="Rodrigues D.S."/>
            <person name="Formighieri E.F."/>
            <person name="Melo I.S."/>
            <person name="Favaro L.C.L."/>
        </authorList>
    </citation>
    <scope>NUCLEOTIDE SEQUENCE [LARGE SCALE GENOMIC DNA]</scope>
    <source>
        <strain evidence="2 3">CCMA-1212</strain>
    </source>
</reference>
<evidence type="ECO:0000313" key="2">
    <source>
        <dbReference type="EMBL" id="TFA97864.1"/>
    </source>
</evidence>
<evidence type="ECO:0008006" key="4">
    <source>
        <dbReference type="Google" id="ProtNLM"/>
    </source>
</evidence>
<evidence type="ECO:0000256" key="1">
    <source>
        <dbReference type="SAM" id="SignalP"/>
    </source>
</evidence>
<name>A0ABY2GRJ5_9HYPO</name>
<keyword evidence="3" id="KW-1185">Reference proteome</keyword>
<organism evidence="2 3">
    <name type="scientific">Trichoderma ghanense</name>
    <dbReference type="NCBI Taxonomy" id="65468"/>
    <lineage>
        <taxon>Eukaryota</taxon>
        <taxon>Fungi</taxon>
        <taxon>Dikarya</taxon>
        <taxon>Ascomycota</taxon>
        <taxon>Pezizomycotina</taxon>
        <taxon>Sordariomycetes</taxon>
        <taxon>Hypocreomycetidae</taxon>
        <taxon>Hypocreales</taxon>
        <taxon>Hypocreaceae</taxon>
        <taxon>Trichoderma</taxon>
    </lineage>
</organism>
<evidence type="ECO:0000313" key="3">
    <source>
        <dbReference type="Proteomes" id="UP001642720"/>
    </source>
</evidence>
<comment type="caution">
    <text evidence="2">The sequence shown here is derived from an EMBL/GenBank/DDBJ whole genome shotgun (WGS) entry which is preliminary data.</text>
</comment>
<keyword evidence="1" id="KW-0732">Signal</keyword>
<dbReference type="EMBL" id="PPTA01000026">
    <property type="protein sequence ID" value="TFA97864.1"/>
    <property type="molecule type" value="Genomic_DNA"/>
</dbReference>